<evidence type="ECO:0000256" key="4">
    <source>
        <dbReference type="ARBA" id="ARBA00038440"/>
    </source>
</evidence>
<dbReference type="CDD" id="cd08645">
    <property type="entry name" value="FMT_core_GART"/>
    <property type="match status" value="1"/>
</dbReference>
<dbReference type="EMBL" id="BAAFGK010000001">
    <property type="protein sequence ID" value="GAB0056006.1"/>
    <property type="molecule type" value="Genomic_DNA"/>
</dbReference>
<comment type="caution">
    <text evidence="8">The sequence shown here is derived from an EMBL/GenBank/DDBJ whole genome shotgun (WGS) entry which is preliminary data.</text>
</comment>
<dbReference type="GO" id="GO:0004644">
    <property type="term" value="F:phosphoribosylglycinamide formyltransferase activity"/>
    <property type="evidence" value="ECO:0007669"/>
    <property type="project" value="UniProtKB-EC"/>
</dbReference>
<dbReference type="InterPro" id="IPR002376">
    <property type="entry name" value="Formyl_transf_N"/>
</dbReference>
<organism evidence="8 9">
    <name type="scientific">Candidatus Magnetaquiglobus chichijimensis</name>
    <dbReference type="NCBI Taxonomy" id="3141448"/>
    <lineage>
        <taxon>Bacteria</taxon>
        <taxon>Pseudomonadati</taxon>
        <taxon>Pseudomonadota</taxon>
        <taxon>Magnetococcia</taxon>
        <taxon>Magnetococcales</taxon>
        <taxon>Candidatus Magnetaquicoccaceae</taxon>
        <taxon>Candidatus Magnetaquiglobus</taxon>
    </lineage>
</organism>
<keyword evidence="3 6" id="KW-0658">Purine biosynthesis</keyword>
<comment type="caution">
    <text evidence="6">Lacks conserved residue(s) required for the propagation of feature annotation.</text>
</comment>
<keyword evidence="2 6" id="KW-0808">Transferase</keyword>
<evidence type="ECO:0000256" key="1">
    <source>
        <dbReference type="ARBA" id="ARBA00005054"/>
    </source>
</evidence>
<dbReference type="InterPro" id="IPR036477">
    <property type="entry name" value="Formyl_transf_N_sf"/>
</dbReference>
<feature type="binding site" evidence="6">
    <location>
        <begin position="22"/>
        <end position="24"/>
    </location>
    <ligand>
        <name>N(1)-(5-phospho-beta-D-ribosyl)glycinamide</name>
        <dbReference type="ChEBI" id="CHEBI:143788"/>
    </ligand>
</feature>
<proteinExistence type="inferred from homology"/>
<feature type="site" description="Raises pKa of active site His" evidence="6">
    <location>
        <position position="155"/>
    </location>
</feature>
<dbReference type="PANTHER" id="PTHR43369">
    <property type="entry name" value="PHOSPHORIBOSYLGLYCINAMIDE FORMYLTRANSFERASE"/>
    <property type="match status" value="1"/>
</dbReference>
<dbReference type="PROSITE" id="PS00373">
    <property type="entry name" value="GART"/>
    <property type="match status" value="1"/>
</dbReference>
<feature type="binding site" evidence="6">
    <location>
        <position position="75"/>
    </location>
    <ligand>
        <name>(6R)-10-formyltetrahydrofolate</name>
        <dbReference type="ChEBI" id="CHEBI:195366"/>
    </ligand>
</feature>
<evidence type="ECO:0000313" key="9">
    <source>
        <dbReference type="Proteomes" id="UP001628193"/>
    </source>
</evidence>
<comment type="catalytic activity">
    <reaction evidence="5 6">
        <text>N(1)-(5-phospho-beta-D-ribosyl)glycinamide + (6R)-10-formyltetrahydrofolate = N(2)-formyl-N(1)-(5-phospho-beta-D-ribosyl)glycinamide + (6S)-5,6,7,8-tetrahydrofolate + H(+)</text>
        <dbReference type="Rhea" id="RHEA:15053"/>
        <dbReference type="ChEBI" id="CHEBI:15378"/>
        <dbReference type="ChEBI" id="CHEBI:57453"/>
        <dbReference type="ChEBI" id="CHEBI:143788"/>
        <dbReference type="ChEBI" id="CHEBI:147286"/>
        <dbReference type="ChEBI" id="CHEBI:195366"/>
        <dbReference type="EC" id="2.1.2.2"/>
    </reaction>
</comment>
<evidence type="ECO:0000313" key="8">
    <source>
        <dbReference type="EMBL" id="GAB0056006.1"/>
    </source>
</evidence>
<keyword evidence="9" id="KW-1185">Reference proteome</keyword>
<dbReference type="HAMAP" id="MF_01930">
    <property type="entry name" value="PurN"/>
    <property type="match status" value="1"/>
</dbReference>
<evidence type="ECO:0000256" key="6">
    <source>
        <dbReference type="HAMAP-Rule" id="MF_01930"/>
    </source>
</evidence>
<reference evidence="8 9" key="1">
    <citation type="submission" date="2024-05" db="EMBL/GenBank/DDBJ databases">
        <authorList>
            <consortium name="Candidatus Magnetaquicoccaceae bacterium FCR-1 genome sequencing consortium"/>
            <person name="Shimoshige H."/>
            <person name="Shimamura S."/>
            <person name="Taoka A."/>
            <person name="Kobayashi H."/>
            <person name="Maekawa T."/>
        </authorList>
    </citation>
    <scope>NUCLEOTIDE SEQUENCE [LARGE SCALE GENOMIC DNA]</scope>
    <source>
        <strain evidence="8 9">FCR-1</strain>
    </source>
</reference>
<protein>
    <recommendedName>
        <fullName evidence="6">Phosphoribosylglycinamide formyltransferase</fullName>
        <ecNumber evidence="6">2.1.2.2</ecNumber>
    </recommendedName>
    <alternativeName>
        <fullName evidence="6">5'-phosphoribosylglycinamide transformylase</fullName>
    </alternativeName>
    <alternativeName>
        <fullName evidence="6">GAR transformylase</fullName>
        <shortName evidence="6">GART</shortName>
    </alternativeName>
</protein>
<dbReference type="Proteomes" id="UP001628193">
    <property type="component" value="Unassembled WGS sequence"/>
</dbReference>
<comment type="pathway">
    <text evidence="1 6">Purine metabolism; IMP biosynthesis via de novo pathway; N(2)-formyl-N(1)-(5-phospho-D-ribosyl)glycinamide from N(1)-(5-phospho-D-ribosyl)glycinamide (10-formyl THF route): step 1/1.</text>
</comment>
<dbReference type="InterPro" id="IPR001555">
    <property type="entry name" value="GART_AS"/>
</dbReference>
<dbReference type="PANTHER" id="PTHR43369:SF2">
    <property type="entry name" value="PHOSPHORIBOSYLGLYCINAMIDE FORMYLTRANSFERASE"/>
    <property type="match status" value="1"/>
</dbReference>
<accession>A0ABQ0C548</accession>
<reference evidence="8 9" key="2">
    <citation type="submission" date="2024-09" db="EMBL/GenBank/DDBJ databases">
        <title>Draft genome sequence of Candidatus Magnetaquicoccaceae bacterium FCR-1.</title>
        <authorList>
            <person name="Shimoshige H."/>
            <person name="Shimamura S."/>
            <person name="Taoka A."/>
            <person name="Kobayashi H."/>
            <person name="Maekawa T."/>
        </authorList>
    </citation>
    <scope>NUCLEOTIDE SEQUENCE [LARGE SCALE GENOMIC DNA]</scope>
    <source>
        <strain evidence="8 9">FCR-1</strain>
    </source>
</reference>
<evidence type="ECO:0000259" key="7">
    <source>
        <dbReference type="Pfam" id="PF00551"/>
    </source>
</evidence>
<evidence type="ECO:0000256" key="2">
    <source>
        <dbReference type="ARBA" id="ARBA00022679"/>
    </source>
</evidence>
<dbReference type="SUPFAM" id="SSF53328">
    <property type="entry name" value="Formyltransferase"/>
    <property type="match status" value="1"/>
</dbReference>
<evidence type="ECO:0000256" key="3">
    <source>
        <dbReference type="ARBA" id="ARBA00022755"/>
    </source>
</evidence>
<feature type="binding site" evidence="6">
    <location>
        <position position="117"/>
    </location>
    <ligand>
        <name>(6R)-10-formyltetrahydrofolate</name>
        <dbReference type="ChEBI" id="CHEBI:195366"/>
    </ligand>
</feature>
<dbReference type="InterPro" id="IPR004607">
    <property type="entry name" value="GART"/>
</dbReference>
<feature type="active site" description="Proton donor" evidence="6">
    <location>
        <position position="119"/>
    </location>
</feature>
<sequence length="226" mass="24332">MTDSVPVPRAPLRLGVLISGSGSNLQALIDRVADGFIPARIALVISNRADAFGLERARQAGIPTLVIDHKAHPDRPSFEQAMIDALNASQVELVCLAGFMRVLTPRFIRAFAGRLLNIHPALLPAFPGLHVQQRAIEAGARFSGATVHFVTEEVDAGPIIAQAVVPILDNDDASALAARILKHEHRLYPLAVKLYAEGRLRIEGQRVRVMDGDGIDPDVFLIAPVG</sequence>
<evidence type="ECO:0000256" key="5">
    <source>
        <dbReference type="ARBA" id="ARBA00047664"/>
    </source>
</evidence>
<name>A0ABQ0C548_9PROT</name>
<feature type="domain" description="Formyl transferase N-terminal" evidence="7">
    <location>
        <begin position="13"/>
        <end position="192"/>
    </location>
</feature>
<dbReference type="Gene3D" id="3.40.50.170">
    <property type="entry name" value="Formyl transferase, N-terminal domain"/>
    <property type="match status" value="1"/>
</dbReference>
<comment type="similarity">
    <text evidence="4 6">Belongs to the GART family.</text>
</comment>
<dbReference type="RefSeq" id="WP_420903718.1">
    <property type="nucleotide sequence ID" value="NZ_BAAFGK010000001.1"/>
</dbReference>
<gene>
    <name evidence="6 8" type="primary">purN</name>
    <name evidence="8" type="ORF">SIID45300_00305</name>
</gene>
<dbReference type="NCBIfam" id="TIGR00639">
    <property type="entry name" value="PurN"/>
    <property type="match status" value="1"/>
</dbReference>
<dbReference type="EC" id="2.1.2.2" evidence="6"/>
<comment type="function">
    <text evidence="6">Catalyzes the transfer of a formyl group from 10-formyltetrahydrofolate to 5-phospho-ribosyl-glycinamide (GAR), producing 5-phospho-ribosyl-N-formylglycinamide (FGAR) and tetrahydrofolate.</text>
</comment>
<dbReference type="Pfam" id="PF00551">
    <property type="entry name" value="Formyl_trans_N"/>
    <property type="match status" value="1"/>
</dbReference>